<feature type="region of interest" description="Disordered" evidence="1">
    <location>
        <begin position="433"/>
        <end position="464"/>
    </location>
</feature>
<dbReference type="EMBL" id="WIWT01000018">
    <property type="protein sequence ID" value="KAF3215755.1"/>
    <property type="molecule type" value="Genomic_DNA"/>
</dbReference>
<feature type="compositionally biased region" description="Polar residues" evidence="1">
    <location>
        <begin position="294"/>
        <end position="307"/>
    </location>
</feature>
<feature type="region of interest" description="Disordered" evidence="1">
    <location>
        <begin position="567"/>
        <end position="586"/>
    </location>
</feature>
<evidence type="ECO:0000313" key="4">
    <source>
        <dbReference type="Proteomes" id="UP000483672"/>
    </source>
</evidence>
<feature type="region of interest" description="Disordered" evidence="1">
    <location>
        <begin position="290"/>
        <end position="387"/>
    </location>
</feature>
<gene>
    <name evidence="3" type="ORF">TWF191_006692</name>
    <name evidence="2" type="ORF">TWF679_003606</name>
</gene>
<proteinExistence type="predicted"/>
<sequence>MAYSSNMLAHRGPVVNFSTINTVTESTTILVRLEPDTVTLDIPFNRVTTWKRLIQTLFNIYMRNNPGSSHLTFEDALDNIKITNDRTGGIILPELWPDFIKPQVRVAAEFNEPFLCPPWFPKIDAEIKREEDDVEMMEAGVITCSLEPKIGGYVETADWRQPTRLLGPPPSKTDDIEPFTFLPTSTSTVPASSFTFTSTGLNSWPSMEPEKPRLRLRAGMSGIPVVSDVFAETVLARRSVSQETTVEPMVEGSASPPSVRFRNPFPQSAVSASSPSAPTVFPQRFAPVRHIPASDSNSRTPTQSPECSSRPARDANPRPAKRKRDDDGIGSSPMDAYMEPPRKSRSPFHSSGSSGGISRAQSLETESSNHARRVSNPVPRPRTGDIVPTTTMVIHRKLLLLDSIGAGEMVKIVETKDGDLIVIRDDEEPEELMARRESNASMASTSKLKEKETGTTKTGKKRGYGEANTEELVRIWSGGGPEPPAKRAKPKQYDKLTVEQRVKINKFVKEQHIIRIDHFTNPVIQEWKARCIPEADAKQTEEYLEEIASNTYKESSDKKEAYRLFMEHHNHSHKSSDARSSITTKA</sequence>
<feature type="compositionally biased region" description="Low complexity" evidence="1">
    <location>
        <begin position="347"/>
        <end position="362"/>
    </location>
</feature>
<evidence type="ECO:0000313" key="5">
    <source>
        <dbReference type="Proteomes" id="UP000614610"/>
    </source>
</evidence>
<feature type="compositionally biased region" description="Basic and acidic residues" evidence="1">
    <location>
        <begin position="567"/>
        <end position="577"/>
    </location>
</feature>
<dbReference type="EMBL" id="WIPF01000039">
    <property type="protein sequence ID" value="KAF3222611.1"/>
    <property type="molecule type" value="Genomic_DNA"/>
</dbReference>
<organism evidence="2 5">
    <name type="scientific">Orbilia oligospora</name>
    <name type="common">Nematode-trapping fungus</name>
    <name type="synonym">Arthrobotrys oligospora</name>
    <dbReference type="NCBI Taxonomy" id="2813651"/>
    <lineage>
        <taxon>Eukaryota</taxon>
        <taxon>Fungi</taxon>
        <taxon>Dikarya</taxon>
        <taxon>Ascomycota</taxon>
        <taxon>Pezizomycotina</taxon>
        <taxon>Orbiliomycetes</taxon>
        <taxon>Orbiliales</taxon>
        <taxon>Orbiliaceae</taxon>
        <taxon>Orbilia</taxon>
    </lineage>
</organism>
<evidence type="ECO:0000313" key="3">
    <source>
        <dbReference type="EMBL" id="KAF3222611.1"/>
    </source>
</evidence>
<evidence type="ECO:0000313" key="2">
    <source>
        <dbReference type="EMBL" id="KAF3215755.1"/>
    </source>
</evidence>
<protein>
    <submittedName>
        <fullName evidence="2">Uncharacterized protein</fullName>
    </submittedName>
</protein>
<evidence type="ECO:0000256" key="1">
    <source>
        <dbReference type="SAM" id="MobiDB-lite"/>
    </source>
</evidence>
<dbReference type="AlphaFoldDB" id="A0A6G1MJT3"/>
<feature type="compositionally biased region" description="Low complexity" evidence="1">
    <location>
        <begin position="264"/>
        <end position="278"/>
    </location>
</feature>
<reference evidence="2 4" key="1">
    <citation type="submission" date="2019-06" db="EMBL/GenBank/DDBJ databases">
        <authorList>
            <person name="Palmer J.M."/>
        </authorList>
    </citation>
    <scope>NUCLEOTIDE SEQUENCE</scope>
    <source>
        <strain evidence="3 4">TWF191</strain>
        <strain evidence="2">TWF679</strain>
    </source>
</reference>
<dbReference type="Proteomes" id="UP000483672">
    <property type="component" value="Unassembled WGS sequence"/>
</dbReference>
<dbReference type="Proteomes" id="UP000614610">
    <property type="component" value="Unassembled WGS sequence"/>
</dbReference>
<accession>A0A6G1MJT3</accession>
<name>A0A6G1MJT3_ORBOL</name>
<comment type="caution">
    <text evidence="2">The sequence shown here is derived from an EMBL/GenBank/DDBJ whole genome shotgun (WGS) entry which is preliminary data.</text>
</comment>
<feature type="region of interest" description="Disordered" evidence="1">
    <location>
        <begin position="241"/>
        <end position="278"/>
    </location>
</feature>
<dbReference type="OrthoDB" id="5339562at2759"/>